<dbReference type="AlphaFoldDB" id="A0A4Z1E6C8"/>
<dbReference type="InterPro" id="IPR050834">
    <property type="entry name" value="Glycosyltransf_2"/>
</dbReference>
<feature type="domain" description="Polysaccharide pyruvyl transferase" evidence="2">
    <location>
        <begin position="1"/>
        <end position="309"/>
    </location>
</feature>
<evidence type="ECO:0000313" key="4">
    <source>
        <dbReference type="Proteomes" id="UP000297318"/>
    </source>
</evidence>
<dbReference type="Proteomes" id="UP000297318">
    <property type="component" value="Unassembled WGS sequence"/>
</dbReference>
<name>A0A4Z1E6C8_9MICO</name>
<organism evidence="3 4">
    <name type="scientific">Serinibacter arcticus</name>
    <dbReference type="NCBI Taxonomy" id="1655435"/>
    <lineage>
        <taxon>Bacteria</taxon>
        <taxon>Bacillati</taxon>
        <taxon>Actinomycetota</taxon>
        <taxon>Actinomycetes</taxon>
        <taxon>Micrococcales</taxon>
        <taxon>Beutenbergiaceae</taxon>
        <taxon>Serinibacter</taxon>
    </lineage>
</organism>
<dbReference type="InterPro" id="IPR007345">
    <property type="entry name" value="Polysacch_pyruvyl_Trfase"/>
</dbReference>
<evidence type="ECO:0000313" key="3">
    <source>
        <dbReference type="EMBL" id="TGO06252.1"/>
    </source>
</evidence>
<evidence type="ECO:0000259" key="1">
    <source>
        <dbReference type="Pfam" id="PF00535"/>
    </source>
</evidence>
<dbReference type="Pfam" id="PF00535">
    <property type="entry name" value="Glycos_transf_2"/>
    <property type="match status" value="1"/>
</dbReference>
<keyword evidence="4" id="KW-1185">Reference proteome</keyword>
<proteinExistence type="predicted"/>
<dbReference type="GO" id="GO:0016740">
    <property type="term" value="F:transferase activity"/>
    <property type="evidence" value="ECO:0007669"/>
    <property type="project" value="UniProtKB-KW"/>
</dbReference>
<dbReference type="EMBL" id="RHPJ01000001">
    <property type="protein sequence ID" value="TGO06252.1"/>
    <property type="molecule type" value="Genomic_DNA"/>
</dbReference>
<gene>
    <name evidence="3" type="ORF">SERN_0444</name>
</gene>
<evidence type="ECO:0000259" key="2">
    <source>
        <dbReference type="Pfam" id="PF04230"/>
    </source>
</evidence>
<dbReference type="Pfam" id="PF04230">
    <property type="entry name" value="PS_pyruv_trans"/>
    <property type="match status" value="1"/>
</dbReference>
<dbReference type="InterPro" id="IPR029044">
    <property type="entry name" value="Nucleotide-diphossugar_trans"/>
</dbReference>
<dbReference type="Gene3D" id="3.90.550.10">
    <property type="entry name" value="Spore Coat Polysaccharide Biosynthesis Protein SpsA, Chain A"/>
    <property type="match status" value="1"/>
</dbReference>
<sequence>MHALNHALTSRGHTTVILTRDEADTRARFGGDVATAPTPVFPWAPAEREAYLASIQNLLAGREHDLTDDDPVHALRATLRTCDALVVAGGGNMNSRYGWLMYERMAALAIARSLDLPTLVTGQTVGPALTRPDVRTLVDGLSGTLAVGAREDATQRLLERLLPDGLVHRVLDDAAFLGDVPVPTGVAPSPSAPESSAGAVVVTIAHGSLGVDDAALPRLVRALDDLAERSGAPIHLVPHMAVPGTRHVDIEIHDRIAAALAAPAVSLDVEHALVAARRAREAAIVVTTRYHPAVFAAEGGVPALAIAADDYSRVRLAGALGSWGLDGAVLPLADVEVVPDLLSRRLLALWEGRDRVAGALAAAAPALAAHASAFWDTASDAVATGRISGDARTSSHLPEVARVVAPGAEVDVTSPSTPVVSVVVRTKDRPTMLARALDDIAGQTFSSLEVVVVNDAGDAAEVDAVVAQVVGLEDRVRVLHRIVSTGMEAASNAGVELARGEMLAIHDDDDTWDPAFLARSVAHLRHHPTDRAVAARTAIVWERSVDGVERLVEEGREIFEPHVRLVTVLDLMRYNRMVPISLLLRRSVLEEIGKFDESLSVVGDWEFNLRLATLGPVTVMPGEPLAFWHQRRAATDELGNSVIVDADAHLDVDLRLRDERLRRHVAERGDGDLMYLTRFMHERHEELAGHVLAVEQRIVDLENRLGRALEAIGHETREAGVVGLARRKYWAARHRLRGGRGKGADLD</sequence>
<dbReference type="InterPro" id="IPR001173">
    <property type="entry name" value="Glyco_trans_2-like"/>
</dbReference>
<comment type="caution">
    <text evidence="3">The sequence shown here is derived from an EMBL/GenBank/DDBJ whole genome shotgun (WGS) entry which is preliminary data.</text>
</comment>
<accession>A0A4Z1E6C8</accession>
<protein>
    <submittedName>
        <fullName evidence="3">Glycosyltransferase PglI</fullName>
    </submittedName>
</protein>
<reference evidence="3 4" key="1">
    <citation type="submission" date="2018-11" db="EMBL/GenBank/DDBJ databases">
        <title>Complete genome sequencing of the Actinobacteria Serinibacter sp. K3-2.</title>
        <authorList>
            <person name="Rakitin A.L."/>
            <person name="Beletsky A.V."/>
            <person name="Mardanov A.V."/>
            <person name="Ravin N.V."/>
            <person name="Gromova A.S."/>
            <person name="Filippova S.N."/>
            <person name="Gal'Chenko V.F."/>
        </authorList>
    </citation>
    <scope>NUCLEOTIDE SEQUENCE [LARGE SCALE GENOMIC DNA]</scope>
    <source>
        <strain evidence="3 4">K3-2</strain>
    </source>
</reference>
<dbReference type="PANTHER" id="PTHR43685">
    <property type="entry name" value="GLYCOSYLTRANSFERASE"/>
    <property type="match status" value="1"/>
</dbReference>
<keyword evidence="3" id="KW-0808">Transferase</keyword>
<feature type="domain" description="Glycosyltransferase 2-like" evidence="1">
    <location>
        <begin position="421"/>
        <end position="573"/>
    </location>
</feature>
<dbReference type="SUPFAM" id="SSF53448">
    <property type="entry name" value="Nucleotide-diphospho-sugar transferases"/>
    <property type="match status" value="1"/>
</dbReference>
<dbReference type="PANTHER" id="PTHR43685:SF2">
    <property type="entry name" value="GLYCOSYLTRANSFERASE 2-LIKE DOMAIN-CONTAINING PROTEIN"/>
    <property type="match status" value="1"/>
</dbReference>